<dbReference type="PANTHER" id="PTHR35720:SF1">
    <property type="entry name" value="PROTEIN PLASTID TRANSCRIPTIONALLY ACTIVE 12, CHLOROPLASTIC"/>
    <property type="match status" value="1"/>
</dbReference>
<dbReference type="InterPro" id="IPR034581">
    <property type="entry name" value="PTAC12"/>
</dbReference>
<feature type="region of interest" description="Disordered" evidence="1">
    <location>
        <begin position="67"/>
        <end position="94"/>
    </location>
</feature>
<dbReference type="Proteomes" id="UP000006729">
    <property type="component" value="Chromosome 11"/>
</dbReference>
<keyword evidence="3" id="KW-1185">Reference proteome</keyword>
<dbReference type="GO" id="GO:0006355">
    <property type="term" value="P:regulation of DNA-templated transcription"/>
    <property type="evidence" value="ECO:0007669"/>
    <property type="project" value="InterPro"/>
</dbReference>
<accession>A0A2K1YHQ1</accession>
<evidence type="ECO:0000256" key="1">
    <source>
        <dbReference type="SAM" id="MobiDB-lite"/>
    </source>
</evidence>
<proteinExistence type="predicted"/>
<evidence type="ECO:0000313" key="2">
    <source>
        <dbReference type="EMBL" id="PNT12555.1"/>
    </source>
</evidence>
<dbReference type="GO" id="GO:0009507">
    <property type="term" value="C:chloroplast"/>
    <property type="evidence" value="ECO:0007669"/>
    <property type="project" value="InterPro"/>
</dbReference>
<dbReference type="STRING" id="3694.A0A2K1YHQ1"/>
<evidence type="ECO:0000313" key="3">
    <source>
        <dbReference type="Proteomes" id="UP000006729"/>
    </source>
</evidence>
<gene>
    <name evidence="2" type="ORF">POPTR_011G091800</name>
</gene>
<dbReference type="GO" id="GO:0009416">
    <property type="term" value="P:response to light stimulus"/>
    <property type="evidence" value="ECO:0007669"/>
    <property type="project" value="InterPro"/>
</dbReference>
<organism evidence="2 3">
    <name type="scientific">Populus trichocarpa</name>
    <name type="common">Western balsam poplar</name>
    <name type="synonym">Populus balsamifera subsp. trichocarpa</name>
    <dbReference type="NCBI Taxonomy" id="3694"/>
    <lineage>
        <taxon>Eukaryota</taxon>
        <taxon>Viridiplantae</taxon>
        <taxon>Streptophyta</taxon>
        <taxon>Embryophyta</taxon>
        <taxon>Tracheophyta</taxon>
        <taxon>Spermatophyta</taxon>
        <taxon>Magnoliopsida</taxon>
        <taxon>eudicotyledons</taxon>
        <taxon>Gunneridae</taxon>
        <taxon>Pentapetalae</taxon>
        <taxon>rosids</taxon>
        <taxon>fabids</taxon>
        <taxon>Malpighiales</taxon>
        <taxon>Salicaceae</taxon>
        <taxon>Saliceae</taxon>
        <taxon>Populus</taxon>
    </lineage>
</organism>
<name>A0A2K1YHQ1_POPTR</name>
<dbReference type="AlphaFoldDB" id="A0A2K1YHQ1"/>
<dbReference type="InParanoid" id="A0A2K1YHQ1"/>
<dbReference type="EMBL" id="CM009300">
    <property type="protein sequence ID" value="PNT12555.1"/>
    <property type="molecule type" value="Genomic_DNA"/>
</dbReference>
<protein>
    <submittedName>
        <fullName evidence="2">Uncharacterized protein</fullName>
    </submittedName>
</protein>
<reference evidence="2 3" key="1">
    <citation type="journal article" date="2006" name="Science">
        <title>The genome of black cottonwood, Populus trichocarpa (Torr. &amp; Gray).</title>
        <authorList>
            <person name="Tuskan G.A."/>
            <person name="Difazio S."/>
            <person name="Jansson S."/>
            <person name="Bohlmann J."/>
            <person name="Grigoriev I."/>
            <person name="Hellsten U."/>
            <person name="Putnam N."/>
            <person name="Ralph S."/>
            <person name="Rombauts S."/>
            <person name="Salamov A."/>
            <person name="Schein J."/>
            <person name="Sterck L."/>
            <person name="Aerts A."/>
            <person name="Bhalerao R.R."/>
            <person name="Bhalerao R.P."/>
            <person name="Blaudez D."/>
            <person name="Boerjan W."/>
            <person name="Brun A."/>
            <person name="Brunner A."/>
            <person name="Busov V."/>
            <person name="Campbell M."/>
            <person name="Carlson J."/>
            <person name="Chalot M."/>
            <person name="Chapman J."/>
            <person name="Chen G.L."/>
            <person name="Cooper D."/>
            <person name="Coutinho P.M."/>
            <person name="Couturier J."/>
            <person name="Covert S."/>
            <person name="Cronk Q."/>
            <person name="Cunningham R."/>
            <person name="Davis J."/>
            <person name="Degroeve S."/>
            <person name="Dejardin A."/>
            <person name="Depamphilis C."/>
            <person name="Detter J."/>
            <person name="Dirks B."/>
            <person name="Dubchak I."/>
            <person name="Duplessis S."/>
            <person name="Ehlting J."/>
            <person name="Ellis B."/>
            <person name="Gendler K."/>
            <person name="Goodstein D."/>
            <person name="Gribskov M."/>
            <person name="Grimwood J."/>
            <person name="Groover A."/>
            <person name="Gunter L."/>
            <person name="Hamberger B."/>
            <person name="Heinze B."/>
            <person name="Helariutta Y."/>
            <person name="Henrissat B."/>
            <person name="Holligan D."/>
            <person name="Holt R."/>
            <person name="Huang W."/>
            <person name="Islam-Faridi N."/>
            <person name="Jones S."/>
            <person name="Jones-Rhoades M."/>
            <person name="Jorgensen R."/>
            <person name="Joshi C."/>
            <person name="Kangasjarvi J."/>
            <person name="Karlsson J."/>
            <person name="Kelleher C."/>
            <person name="Kirkpatrick R."/>
            <person name="Kirst M."/>
            <person name="Kohler A."/>
            <person name="Kalluri U."/>
            <person name="Larimer F."/>
            <person name="Leebens-Mack J."/>
            <person name="Leple J.C."/>
            <person name="Locascio P."/>
            <person name="Lou Y."/>
            <person name="Lucas S."/>
            <person name="Martin F."/>
            <person name="Montanini B."/>
            <person name="Napoli C."/>
            <person name="Nelson D.R."/>
            <person name="Nelson C."/>
            <person name="Nieminen K."/>
            <person name="Nilsson O."/>
            <person name="Pereda V."/>
            <person name="Peter G."/>
            <person name="Philippe R."/>
            <person name="Pilate G."/>
            <person name="Poliakov A."/>
            <person name="Razumovskaya J."/>
            <person name="Richardson P."/>
            <person name="Rinaldi C."/>
            <person name="Ritland K."/>
            <person name="Rouze P."/>
            <person name="Ryaboy D."/>
            <person name="Schmutz J."/>
            <person name="Schrader J."/>
            <person name="Segerman B."/>
            <person name="Shin H."/>
            <person name="Siddiqui A."/>
            <person name="Sterky F."/>
            <person name="Terry A."/>
            <person name="Tsai C.J."/>
            <person name="Uberbacher E."/>
            <person name="Unneberg P."/>
            <person name="Vahala J."/>
            <person name="Wall K."/>
            <person name="Wessler S."/>
            <person name="Yang G."/>
            <person name="Yin T."/>
            <person name="Douglas C."/>
            <person name="Marra M."/>
            <person name="Sandberg G."/>
            <person name="Van de Peer Y."/>
            <person name="Rokhsar D."/>
        </authorList>
    </citation>
    <scope>NUCLEOTIDE SEQUENCE [LARGE SCALE GENOMIC DNA]</scope>
    <source>
        <strain evidence="3">cv. Nisqually</strain>
    </source>
</reference>
<dbReference type="GO" id="GO:0005634">
    <property type="term" value="C:nucleus"/>
    <property type="evidence" value="ECO:0007669"/>
    <property type="project" value="InterPro"/>
</dbReference>
<dbReference type="GO" id="GO:0090228">
    <property type="term" value="P:positive regulation of red or far-red light signaling pathway"/>
    <property type="evidence" value="ECO:0007669"/>
    <property type="project" value="InterPro"/>
</dbReference>
<dbReference type="PANTHER" id="PTHR35720">
    <property type="entry name" value="PROTEIN PLASTID TRANSCRIPTIONALLY ACTIVE 12, CHLOROPLASTIC"/>
    <property type="match status" value="1"/>
</dbReference>
<sequence length="104" mass="11707">MTGADVRIRRDPLAKRMREDQIKQIVLAVLYNGQPVKAFWVTVSSLNEVDGEEEGIKCNWSVYKTTPQARKSKKGGSDELASLDEANDDSENLTDFLVGFEQEE</sequence>
<feature type="compositionally biased region" description="Acidic residues" evidence="1">
    <location>
        <begin position="81"/>
        <end position="92"/>
    </location>
</feature>